<keyword evidence="1" id="KW-0812">Transmembrane</keyword>
<dbReference type="AlphaFoldDB" id="A0A9D9E7X5"/>
<dbReference type="EMBL" id="JADIMU010000004">
    <property type="protein sequence ID" value="MBO8442237.1"/>
    <property type="molecule type" value="Genomic_DNA"/>
</dbReference>
<keyword evidence="1" id="KW-1133">Transmembrane helix</keyword>
<name>A0A9D9E7X5_9SPIR</name>
<gene>
    <name evidence="2" type="ORF">IAC42_00540</name>
</gene>
<feature type="transmembrane region" description="Helical" evidence="1">
    <location>
        <begin position="110"/>
        <end position="131"/>
    </location>
</feature>
<evidence type="ECO:0000313" key="3">
    <source>
        <dbReference type="Proteomes" id="UP000823633"/>
    </source>
</evidence>
<evidence type="ECO:0000256" key="1">
    <source>
        <dbReference type="SAM" id="Phobius"/>
    </source>
</evidence>
<sequence length="187" mass="20756">MARLKDRVMDARLARSLAILIIVTLALYALTAVAFHHLFATQIGEVRNLAYSPEGQYIGSWQTFRPTPIQPGVKVTAAAMLFLCAISLLLSWLNLVALVWQAASKAMMPVLLWTLLAFFGHVPALVIFLVVRSLTRRHCPQCSGWTGRKDNCCMVCGHAFTRKCPSCEADCPEEAKYCPKCGKKLDE</sequence>
<keyword evidence="1" id="KW-0472">Membrane</keyword>
<feature type="transmembrane region" description="Helical" evidence="1">
    <location>
        <begin position="75"/>
        <end position="98"/>
    </location>
</feature>
<proteinExistence type="predicted"/>
<feature type="transmembrane region" description="Helical" evidence="1">
    <location>
        <begin position="12"/>
        <end position="39"/>
    </location>
</feature>
<protein>
    <submittedName>
        <fullName evidence="2">Zinc ribbon domain-containing protein</fullName>
    </submittedName>
</protein>
<organism evidence="2 3">
    <name type="scientific">Candidatus Aphodenecus pullistercoris</name>
    <dbReference type="NCBI Taxonomy" id="2840669"/>
    <lineage>
        <taxon>Bacteria</taxon>
        <taxon>Pseudomonadati</taxon>
        <taxon>Spirochaetota</taxon>
        <taxon>Spirochaetia</taxon>
        <taxon>Spirochaetales</taxon>
        <taxon>Candidatus Aphodenecus</taxon>
    </lineage>
</organism>
<dbReference type="Proteomes" id="UP000823633">
    <property type="component" value="Unassembled WGS sequence"/>
</dbReference>
<reference evidence="2" key="2">
    <citation type="journal article" date="2021" name="PeerJ">
        <title>Extensive microbial diversity within the chicken gut microbiome revealed by metagenomics and culture.</title>
        <authorList>
            <person name="Gilroy R."/>
            <person name="Ravi A."/>
            <person name="Getino M."/>
            <person name="Pursley I."/>
            <person name="Horton D.L."/>
            <person name="Alikhan N.F."/>
            <person name="Baker D."/>
            <person name="Gharbi K."/>
            <person name="Hall N."/>
            <person name="Watson M."/>
            <person name="Adriaenssens E.M."/>
            <person name="Foster-Nyarko E."/>
            <person name="Jarju S."/>
            <person name="Secka A."/>
            <person name="Antonio M."/>
            <person name="Oren A."/>
            <person name="Chaudhuri R.R."/>
            <person name="La Ragione R."/>
            <person name="Hildebrand F."/>
            <person name="Pallen M.J."/>
        </authorList>
    </citation>
    <scope>NUCLEOTIDE SEQUENCE</scope>
    <source>
        <strain evidence="2">11167</strain>
    </source>
</reference>
<comment type="caution">
    <text evidence="2">The sequence shown here is derived from an EMBL/GenBank/DDBJ whole genome shotgun (WGS) entry which is preliminary data.</text>
</comment>
<reference evidence="2" key="1">
    <citation type="submission" date="2020-10" db="EMBL/GenBank/DDBJ databases">
        <authorList>
            <person name="Gilroy R."/>
        </authorList>
    </citation>
    <scope>NUCLEOTIDE SEQUENCE</scope>
    <source>
        <strain evidence="2">11167</strain>
    </source>
</reference>
<evidence type="ECO:0000313" key="2">
    <source>
        <dbReference type="EMBL" id="MBO8442237.1"/>
    </source>
</evidence>
<accession>A0A9D9E7X5</accession>